<proteinExistence type="predicted"/>
<accession>A0A803P431</accession>
<reference evidence="2" key="2">
    <citation type="submission" date="2021-03" db="UniProtKB">
        <authorList>
            <consortium name="EnsemblPlants"/>
        </authorList>
    </citation>
    <scope>IDENTIFICATION</scope>
</reference>
<organism evidence="2 3">
    <name type="scientific">Cannabis sativa</name>
    <name type="common">Hemp</name>
    <name type="synonym">Marijuana</name>
    <dbReference type="NCBI Taxonomy" id="3483"/>
    <lineage>
        <taxon>Eukaryota</taxon>
        <taxon>Viridiplantae</taxon>
        <taxon>Streptophyta</taxon>
        <taxon>Embryophyta</taxon>
        <taxon>Tracheophyta</taxon>
        <taxon>Spermatophyta</taxon>
        <taxon>Magnoliopsida</taxon>
        <taxon>eudicotyledons</taxon>
        <taxon>Gunneridae</taxon>
        <taxon>Pentapetalae</taxon>
        <taxon>rosids</taxon>
        <taxon>fabids</taxon>
        <taxon>Rosales</taxon>
        <taxon>Cannabaceae</taxon>
        <taxon>Cannabis</taxon>
    </lineage>
</organism>
<dbReference type="Gramene" id="evm.model.03.1128">
    <property type="protein sequence ID" value="cds.evm.model.03.1128"/>
    <property type="gene ID" value="evm.TU.03.1128"/>
</dbReference>
<feature type="region of interest" description="Disordered" evidence="1">
    <location>
        <begin position="36"/>
        <end position="57"/>
    </location>
</feature>
<keyword evidence="3" id="KW-1185">Reference proteome</keyword>
<feature type="compositionally biased region" description="Basic and acidic residues" evidence="1">
    <location>
        <begin position="81"/>
        <end position="104"/>
    </location>
</feature>
<evidence type="ECO:0000256" key="1">
    <source>
        <dbReference type="SAM" id="MobiDB-lite"/>
    </source>
</evidence>
<reference evidence="2" key="1">
    <citation type="submission" date="2018-11" db="EMBL/GenBank/DDBJ databases">
        <authorList>
            <person name="Grassa J C."/>
        </authorList>
    </citation>
    <scope>NUCLEOTIDE SEQUENCE [LARGE SCALE GENOMIC DNA]</scope>
</reference>
<sequence>MIKKILQGRTVRFEMVFSCPCNGMLYKTLENVDDLRDGIDDEPSPEGRKEEDDSEEYVKDGYYKDYSDKGTSVEFLAEECAPEKTEARTSNPHWDKGKGEKAMQHEGDLKNKMRGRDLRDSDAKRLEEQIAALTKLIRKKSGALLDSEDEDSEPCVRRIMETPLPENFKMPHIELYEGMTNLQTHLAKYDNMIKVARVRDDAKCLCFSLTLTKSAKD</sequence>
<name>A0A803P431_CANSA</name>
<dbReference type="EMBL" id="UZAU01000286">
    <property type="status" value="NOT_ANNOTATED_CDS"/>
    <property type="molecule type" value="Genomic_DNA"/>
</dbReference>
<dbReference type="Proteomes" id="UP000596661">
    <property type="component" value="Chromosome 3"/>
</dbReference>
<protein>
    <submittedName>
        <fullName evidence="2">Uncharacterized protein</fullName>
    </submittedName>
</protein>
<dbReference type="EnsemblPlants" id="evm.model.03.1128">
    <property type="protein sequence ID" value="cds.evm.model.03.1128"/>
    <property type="gene ID" value="evm.TU.03.1128"/>
</dbReference>
<evidence type="ECO:0000313" key="3">
    <source>
        <dbReference type="Proteomes" id="UP000596661"/>
    </source>
</evidence>
<feature type="region of interest" description="Disordered" evidence="1">
    <location>
        <begin position="80"/>
        <end position="104"/>
    </location>
</feature>
<feature type="compositionally biased region" description="Basic and acidic residues" evidence="1">
    <location>
        <begin position="45"/>
        <end position="57"/>
    </location>
</feature>
<dbReference type="AlphaFoldDB" id="A0A803P431"/>
<evidence type="ECO:0000313" key="2">
    <source>
        <dbReference type="EnsemblPlants" id="cds.evm.model.03.1128"/>
    </source>
</evidence>